<dbReference type="Gene3D" id="1.20.1050.10">
    <property type="match status" value="1"/>
</dbReference>
<dbReference type="RefSeq" id="WP_072858023.1">
    <property type="nucleotide sequence ID" value="NZ_FQUE01000007.1"/>
</dbReference>
<dbReference type="SUPFAM" id="SSF47616">
    <property type="entry name" value="GST C-terminal domain-like"/>
    <property type="match status" value="1"/>
</dbReference>
<dbReference type="InterPro" id="IPR004045">
    <property type="entry name" value="Glutathione_S-Trfase_N"/>
</dbReference>
<dbReference type="Proteomes" id="UP000183987">
    <property type="component" value="Unassembled WGS sequence"/>
</dbReference>
<feature type="domain" description="GST N-terminal" evidence="1">
    <location>
        <begin position="1"/>
        <end position="82"/>
    </location>
</feature>
<dbReference type="Pfam" id="PF13410">
    <property type="entry name" value="GST_C_2"/>
    <property type="match status" value="1"/>
</dbReference>
<accession>A0A1M5CEM2</accession>
<dbReference type="InterPro" id="IPR036249">
    <property type="entry name" value="Thioredoxin-like_sf"/>
</dbReference>
<dbReference type="CDD" id="cd03205">
    <property type="entry name" value="GST_C_6"/>
    <property type="match status" value="1"/>
</dbReference>
<dbReference type="InterPro" id="IPR036282">
    <property type="entry name" value="Glutathione-S-Trfase_C_sf"/>
</dbReference>
<evidence type="ECO:0000313" key="3">
    <source>
        <dbReference type="Proteomes" id="UP000183987"/>
    </source>
</evidence>
<proteinExistence type="predicted"/>
<reference evidence="3" key="1">
    <citation type="submission" date="2016-11" db="EMBL/GenBank/DDBJ databases">
        <authorList>
            <person name="Varghese N."/>
            <person name="Submissions S."/>
        </authorList>
    </citation>
    <scope>NUCLEOTIDE SEQUENCE [LARGE SCALE GENOMIC DNA]</scope>
    <source>
        <strain evidence="3">DSM 29326</strain>
    </source>
</reference>
<dbReference type="Pfam" id="PF13409">
    <property type="entry name" value="GST_N_2"/>
    <property type="match status" value="1"/>
</dbReference>
<name>A0A1M5CEM2_LOKAT</name>
<evidence type="ECO:0000313" key="2">
    <source>
        <dbReference type="EMBL" id="SHF53193.1"/>
    </source>
</evidence>
<dbReference type="OrthoDB" id="9795329at2"/>
<sequence>MKLLMSPASPFARKCRVVLREADLLDTVEEVNVSTSPTATDAAVAAANPLGKIPALLRDHGPAIYDSRVITRFLNDHAGTAFYPQTRLWEVLTLEATADGIMEAALAMTYEARMRPAAQQSSDWVEAQWAKAHRAIGAIDARWMSHLSGPLDMGQIAVACALAYIDLRHDARGWRDGHADLAAWHRTFMARDAMLATVVPA</sequence>
<dbReference type="GO" id="GO:0016740">
    <property type="term" value="F:transferase activity"/>
    <property type="evidence" value="ECO:0007669"/>
    <property type="project" value="UniProtKB-KW"/>
</dbReference>
<organism evidence="2 3">
    <name type="scientific">Loktanella atrilutea</name>
    <dbReference type="NCBI Taxonomy" id="366533"/>
    <lineage>
        <taxon>Bacteria</taxon>
        <taxon>Pseudomonadati</taxon>
        <taxon>Pseudomonadota</taxon>
        <taxon>Alphaproteobacteria</taxon>
        <taxon>Rhodobacterales</taxon>
        <taxon>Roseobacteraceae</taxon>
        <taxon>Loktanella</taxon>
    </lineage>
</organism>
<keyword evidence="2" id="KW-0808">Transferase</keyword>
<keyword evidence="3" id="KW-1185">Reference proteome</keyword>
<dbReference type="PROSITE" id="PS50404">
    <property type="entry name" value="GST_NTER"/>
    <property type="match status" value="1"/>
</dbReference>
<evidence type="ECO:0000259" key="1">
    <source>
        <dbReference type="PROSITE" id="PS50404"/>
    </source>
</evidence>
<dbReference type="STRING" id="366533.SAMN05444339_107159"/>
<dbReference type="AlphaFoldDB" id="A0A1M5CEM2"/>
<protein>
    <submittedName>
        <fullName evidence="2">Glutathione S-transferase</fullName>
    </submittedName>
</protein>
<dbReference type="Gene3D" id="3.40.30.10">
    <property type="entry name" value="Glutaredoxin"/>
    <property type="match status" value="1"/>
</dbReference>
<dbReference type="SUPFAM" id="SSF52833">
    <property type="entry name" value="Thioredoxin-like"/>
    <property type="match status" value="1"/>
</dbReference>
<gene>
    <name evidence="2" type="ORF">SAMN05444339_107159</name>
</gene>
<dbReference type="EMBL" id="FQUE01000007">
    <property type="protein sequence ID" value="SHF53193.1"/>
    <property type="molecule type" value="Genomic_DNA"/>
</dbReference>